<accession>A0A0K2UP31</accession>
<proteinExistence type="predicted"/>
<dbReference type="EMBL" id="HACA01022658">
    <property type="protein sequence ID" value="CDW40019.1"/>
    <property type="molecule type" value="Transcribed_RNA"/>
</dbReference>
<dbReference type="AlphaFoldDB" id="A0A0K2UP31"/>
<evidence type="ECO:0000313" key="1">
    <source>
        <dbReference type="EMBL" id="CDW40019.1"/>
    </source>
</evidence>
<organism evidence="1">
    <name type="scientific">Lepeophtheirus salmonis</name>
    <name type="common">Salmon louse</name>
    <name type="synonym">Caligus salmonis</name>
    <dbReference type="NCBI Taxonomy" id="72036"/>
    <lineage>
        <taxon>Eukaryota</taxon>
        <taxon>Metazoa</taxon>
        <taxon>Ecdysozoa</taxon>
        <taxon>Arthropoda</taxon>
        <taxon>Crustacea</taxon>
        <taxon>Multicrustacea</taxon>
        <taxon>Hexanauplia</taxon>
        <taxon>Copepoda</taxon>
        <taxon>Siphonostomatoida</taxon>
        <taxon>Caligidae</taxon>
        <taxon>Lepeophtheirus</taxon>
    </lineage>
</organism>
<name>A0A0K2UP31_LEPSM</name>
<sequence length="56" mass="6868">REQIKKNYFSPRIGEDFFVYFSNCFYKTNTCLFCSCPCLLSYFEEYETQKKYFALL</sequence>
<protein>
    <submittedName>
        <fullName evidence="1">Uncharacterized protein</fullName>
    </submittedName>
</protein>
<reference evidence="1" key="1">
    <citation type="submission" date="2014-05" db="EMBL/GenBank/DDBJ databases">
        <authorList>
            <person name="Chronopoulou M."/>
        </authorList>
    </citation>
    <scope>NUCLEOTIDE SEQUENCE</scope>
    <source>
        <tissue evidence="1">Whole organism</tissue>
    </source>
</reference>
<feature type="non-terminal residue" evidence="1">
    <location>
        <position position="1"/>
    </location>
</feature>